<organism evidence="1 2">
    <name type="scientific">Candidatus Onthovivens merdipullorum</name>
    <dbReference type="NCBI Taxonomy" id="2840889"/>
    <lineage>
        <taxon>Bacteria</taxon>
        <taxon>Bacillati</taxon>
        <taxon>Bacillota</taxon>
        <taxon>Bacilli</taxon>
        <taxon>Bacillales</taxon>
        <taxon>Candidatus Onthovivens</taxon>
    </lineage>
</organism>
<sequence length="224" mass="26593">MNKIELIENINKEISTNKISKVSSLYLSYLIGYFLHLNQYRTNAEPYFNHPIRMYNNFINLISIKINNKYYYDNNLLNKYKINILGISEIILLHDTLEDSDIKDIAIYLEIFNIYNLKNYFIKYIATPLTILTHNKKESYDIYINKVKDNFVASLVKSLDLYDNLNILTSSFVNKEDKLNTYLKYALNLTNCHKLDTKFINYHKELMSSTNNVYLVEVKYLNLI</sequence>
<accession>A0A9D9DI09</accession>
<name>A0A9D9DI09_9BACL</name>
<reference evidence="1" key="1">
    <citation type="submission" date="2020-10" db="EMBL/GenBank/DDBJ databases">
        <authorList>
            <person name="Gilroy R."/>
        </authorList>
    </citation>
    <scope>NUCLEOTIDE SEQUENCE</scope>
    <source>
        <strain evidence="1">11159</strain>
    </source>
</reference>
<reference evidence="1" key="2">
    <citation type="journal article" date="2021" name="PeerJ">
        <title>Extensive microbial diversity within the chicken gut microbiome revealed by metagenomics and culture.</title>
        <authorList>
            <person name="Gilroy R."/>
            <person name="Ravi A."/>
            <person name="Getino M."/>
            <person name="Pursley I."/>
            <person name="Horton D.L."/>
            <person name="Alikhan N.F."/>
            <person name="Baker D."/>
            <person name="Gharbi K."/>
            <person name="Hall N."/>
            <person name="Watson M."/>
            <person name="Adriaenssens E.M."/>
            <person name="Foster-Nyarko E."/>
            <person name="Jarju S."/>
            <person name="Secka A."/>
            <person name="Antonio M."/>
            <person name="Oren A."/>
            <person name="Chaudhuri R.R."/>
            <person name="La Ragione R."/>
            <person name="Hildebrand F."/>
            <person name="Pallen M.J."/>
        </authorList>
    </citation>
    <scope>NUCLEOTIDE SEQUENCE</scope>
    <source>
        <strain evidence="1">11159</strain>
    </source>
</reference>
<evidence type="ECO:0000313" key="2">
    <source>
        <dbReference type="Proteomes" id="UP000823613"/>
    </source>
</evidence>
<dbReference type="EMBL" id="JADIMY010000016">
    <property type="protein sequence ID" value="MBO8427110.1"/>
    <property type="molecule type" value="Genomic_DNA"/>
</dbReference>
<dbReference type="Proteomes" id="UP000823613">
    <property type="component" value="Unassembled WGS sequence"/>
</dbReference>
<protein>
    <submittedName>
        <fullName evidence="1">Uncharacterized protein</fullName>
    </submittedName>
</protein>
<comment type="caution">
    <text evidence="1">The sequence shown here is derived from an EMBL/GenBank/DDBJ whole genome shotgun (WGS) entry which is preliminary data.</text>
</comment>
<dbReference type="AlphaFoldDB" id="A0A9D9DI09"/>
<evidence type="ECO:0000313" key="1">
    <source>
        <dbReference type="EMBL" id="MBO8427110.1"/>
    </source>
</evidence>
<dbReference type="Gene3D" id="1.10.3210.10">
    <property type="entry name" value="Hypothetical protein af1432"/>
    <property type="match status" value="1"/>
</dbReference>
<proteinExistence type="predicted"/>
<gene>
    <name evidence="1" type="ORF">IAC58_00920</name>
</gene>